<organism evidence="1">
    <name type="scientific">bioreactor metagenome</name>
    <dbReference type="NCBI Taxonomy" id="1076179"/>
    <lineage>
        <taxon>unclassified sequences</taxon>
        <taxon>metagenomes</taxon>
        <taxon>ecological metagenomes</taxon>
    </lineage>
</organism>
<evidence type="ECO:0000313" key="1">
    <source>
        <dbReference type="EMBL" id="MPL94277.1"/>
    </source>
</evidence>
<dbReference type="EMBL" id="VSSQ01000421">
    <property type="protein sequence ID" value="MPL94277.1"/>
    <property type="molecule type" value="Genomic_DNA"/>
</dbReference>
<reference evidence="1" key="1">
    <citation type="submission" date="2019-08" db="EMBL/GenBank/DDBJ databases">
        <authorList>
            <person name="Kucharzyk K."/>
            <person name="Murdoch R.W."/>
            <person name="Higgins S."/>
            <person name="Loffler F."/>
        </authorList>
    </citation>
    <scope>NUCLEOTIDE SEQUENCE</scope>
</reference>
<gene>
    <name evidence="1" type="ORF">SDC9_40428</name>
</gene>
<accession>A0A644VSL4</accession>
<dbReference type="AlphaFoldDB" id="A0A644VSL4"/>
<proteinExistence type="predicted"/>
<comment type="caution">
    <text evidence="1">The sequence shown here is derived from an EMBL/GenBank/DDBJ whole genome shotgun (WGS) entry which is preliminary data.</text>
</comment>
<name>A0A644VSL4_9ZZZZ</name>
<protein>
    <submittedName>
        <fullName evidence="1">Uncharacterized protein</fullName>
    </submittedName>
</protein>
<sequence length="144" mass="15649">MQLHQNRHALGMNRLHDAAQARNVSVLPNTKLGFGKPPVFAYAGSLLNDESRSAPGYGLIVGHVSVAHHAGIVGPSIGHHGRNRYAVAGLKAAQLRFFKQQLHSLSPPKSILLNIPARAAFFNLQFSNPADAYPFRMNIRRGAP</sequence>